<dbReference type="EMBL" id="JAQIPB010000004">
    <property type="protein sequence ID" value="MDA7417062.1"/>
    <property type="molecule type" value="Genomic_DNA"/>
</dbReference>
<dbReference type="RefSeq" id="WP_271428308.1">
    <property type="nucleotide sequence ID" value="NZ_JAQIPB010000004.1"/>
</dbReference>
<name>A0AAE3SZD6_9BURK</name>
<evidence type="ECO:0000313" key="1">
    <source>
        <dbReference type="EMBL" id="MDA7417062.1"/>
    </source>
</evidence>
<evidence type="ECO:0000313" key="2">
    <source>
        <dbReference type="Proteomes" id="UP001212602"/>
    </source>
</evidence>
<dbReference type="AlphaFoldDB" id="A0AAE3SZD6"/>
<reference evidence="1" key="1">
    <citation type="submission" date="2023-01" db="EMBL/GenBank/DDBJ databases">
        <title>Xenophilus mangrovi sp. nov., isolated from soil of Mangrove nature reserve.</title>
        <authorList>
            <person name="Xu S."/>
            <person name="Liu Z."/>
            <person name="Xu Y."/>
        </authorList>
    </citation>
    <scope>NUCLEOTIDE SEQUENCE</scope>
    <source>
        <strain evidence="1">YW8</strain>
    </source>
</reference>
<sequence length="50" mass="4900">MVTDAVSLWDVKPKRNAPLLGLLNKLAGSGASKPPGVSGGLVAVAADGLS</sequence>
<gene>
    <name evidence="1" type="ORF">PGB34_11880</name>
</gene>
<accession>A0AAE3SZD6</accession>
<keyword evidence="2" id="KW-1185">Reference proteome</keyword>
<dbReference type="Proteomes" id="UP001212602">
    <property type="component" value="Unassembled WGS sequence"/>
</dbReference>
<organism evidence="1 2">
    <name type="scientific">Xenophilus arseniciresistens</name>
    <dbReference type="NCBI Taxonomy" id="1283306"/>
    <lineage>
        <taxon>Bacteria</taxon>
        <taxon>Pseudomonadati</taxon>
        <taxon>Pseudomonadota</taxon>
        <taxon>Betaproteobacteria</taxon>
        <taxon>Burkholderiales</taxon>
        <taxon>Comamonadaceae</taxon>
        <taxon>Xenophilus</taxon>
    </lineage>
</organism>
<comment type="caution">
    <text evidence="1">The sequence shown here is derived from an EMBL/GenBank/DDBJ whole genome shotgun (WGS) entry which is preliminary data.</text>
</comment>
<protein>
    <submittedName>
        <fullName evidence="1">Uncharacterized protein</fullName>
    </submittedName>
</protein>
<proteinExistence type="predicted"/>